<dbReference type="PANTHER" id="PTHR10903">
    <property type="entry name" value="GTPASE, IMAP FAMILY MEMBER-RELATED"/>
    <property type="match status" value="1"/>
</dbReference>
<dbReference type="AlphaFoldDB" id="A0A9Y4NCC0"/>
<evidence type="ECO:0000313" key="5">
    <source>
        <dbReference type="Proteomes" id="UP000694891"/>
    </source>
</evidence>
<dbReference type="InterPro" id="IPR027417">
    <property type="entry name" value="P-loop_NTPase"/>
</dbReference>
<dbReference type="Gene3D" id="3.40.50.300">
    <property type="entry name" value="P-loop containing nucleotide triphosphate hydrolases"/>
    <property type="match status" value="3"/>
</dbReference>
<dbReference type="InterPro" id="IPR045058">
    <property type="entry name" value="GIMA/IAN/Toc"/>
</dbReference>
<sequence length="638" mass="69976">QYEAIKEIAKCISFIAPGPHVFLVVIQVGRFTQEEQHTVKLIQELFGEKAAEYTMVLFTYGDDLEADGVSVEELISGNKALQDFIGQCGRRYHVFNNRAKDPSQVRELLEKINTLVQQNGGRCYTNTMLEEADLRVVLVGKTGAGKSASGNTILGEKRFKSMPSTSSVTAVCRKETGKRDTQKVAVVDTPGLFDTNRSQCETIKEIAKCISFIAPGPHVFLVVIQAGRFTQEEQQTVKLIQELFGKKAAEYTMVLFTRGDDLEADGVSAEEAISGNKALQDFLGQCGRRYHVFNNRAKDPSQVRELLKKIDMMVQRHGGRYYTNTMLEEAEKAIREKQELILKENPDLRVVLVGKTGAGKSAAGNTIIGEKRFKSTSSASSLTAVCRKETVEFGAQKVAVVDTPGLYDTNRSQYEAIKEIAKCISYAAPGPHVFLVVIQPTRFTQEEQRTVKLIQKLFGDKAAEYTMVLFTRGDDLEADGVSVEEVISGNKALWDFIGQCGRRYHVFNNRAKDPSQVEELLKKINTLVQGNGGRCYTNAMLEEAEKAISVKQEQILKLNPSIQLAYARMQAEEDNSFINAFLSRVPLYGAAVGAVIGVPLGPAGVAVGAAAGAGIGAGIKALVGVIKEFVAEEECVIQ</sequence>
<dbReference type="FunFam" id="3.40.50.300:FF:000366">
    <property type="entry name" value="GTPase, IMAP family member 2"/>
    <property type="match status" value="2"/>
</dbReference>
<evidence type="ECO:0000256" key="1">
    <source>
        <dbReference type="ARBA" id="ARBA00008535"/>
    </source>
</evidence>
<dbReference type="Proteomes" id="UP000694891">
    <property type="component" value="Unplaced"/>
</dbReference>
<dbReference type="CDD" id="cd01852">
    <property type="entry name" value="AIG1"/>
    <property type="match status" value="2"/>
</dbReference>
<feature type="non-terminal residue" evidence="6">
    <location>
        <position position="1"/>
    </location>
</feature>
<reference evidence="6" key="1">
    <citation type="submission" date="2025-08" db="UniProtKB">
        <authorList>
            <consortium name="RefSeq"/>
        </authorList>
    </citation>
    <scope>IDENTIFICATION</scope>
</reference>
<keyword evidence="2" id="KW-0547">Nucleotide-binding</keyword>
<dbReference type="PANTHER" id="PTHR10903:SF186">
    <property type="entry name" value="GTPASE IMAP FAMILY MEMBER 4-LIKE-RELATED"/>
    <property type="match status" value="1"/>
</dbReference>
<dbReference type="GeneID" id="103366945"/>
<dbReference type="InterPro" id="IPR006703">
    <property type="entry name" value="G_AIG1"/>
</dbReference>
<dbReference type="SUPFAM" id="SSF52540">
    <property type="entry name" value="P-loop containing nucleoside triphosphate hydrolases"/>
    <property type="match status" value="3"/>
</dbReference>
<evidence type="ECO:0000313" key="6">
    <source>
        <dbReference type="RefSeq" id="XP_008293040.1"/>
    </source>
</evidence>
<accession>A0A9Y4NCC0</accession>
<gene>
    <name evidence="6" type="primary">LOC103366945</name>
</gene>
<dbReference type="GO" id="GO:0005525">
    <property type="term" value="F:GTP binding"/>
    <property type="evidence" value="ECO:0007669"/>
    <property type="project" value="UniProtKB-KW"/>
</dbReference>
<evidence type="ECO:0000259" key="4">
    <source>
        <dbReference type="PROSITE" id="PS51720"/>
    </source>
</evidence>
<dbReference type="Pfam" id="PF04548">
    <property type="entry name" value="AIG1"/>
    <property type="match status" value="3"/>
</dbReference>
<keyword evidence="5" id="KW-1185">Reference proteome</keyword>
<comment type="similarity">
    <text evidence="1">Belongs to the TRAFAC class TrmE-Era-EngA-EngB-Septin-like GTPase superfamily. AIG1/Toc34/Toc159-like paraseptin GTPase family. IAN subfamily.</text>
</comment>
<name>A0A9Y4NCC0_9TELE</name>
<protein>
    <submittedName>
        <fullName evidence="6">GTPase IMAP family member 8-like</fullName>
    </submittedName>
</protein>
<feature type="domain" description="AIG1-type G" evidence="4">
    <location>
        <begin position="345"/>
        <end position="545"/>
    </location>
</feature>
<dbReference type="PROSITE" id="PS51720">
    <property type="entry name" value="G_AIG1"/>
    <property type="match status" value="3"/>
</dbReference>
<organism evidence="5 6">
    <name type="scientific">Stegastes partitus</name>
    <name type="common">bicolor damselfish</name>
    <dbReference type="NCBI Taxonomy" id="144197"/>
    <lineage>
        <taxon>Eukaryota</taxon>
        <taxon>Metazoa</taxon>
        <taxon>Chordata</taxon>
        <taxon>Craniata</taxon>
        <taxon>Vertebrata</taxon>
        <taxon>Euteleostomi</taxon>
        <taxon>Actinopterygii</taxon>
        <taxon>Neopterygii</taxon>
        <taxon>Teleostei</taxon>
        <taxon>Neoteleostei</taxon>
        <taxon>Acanthomorphata</taxon>
        <taxon>Ovalentaria</taxon>
        <taxon>Pomacentridae</taxon>
        <taxon>Stegastes</taxon>
    </lineage>
</organism>
<feature type="domain" description="AIG1-type G" evidence="4">
    <location>
        <begin position="1"/>
        <end position="128"/>
    </location>
</feature>
<evidence type="ECO:0000256" key="2">
    <source>
        <dbReference type="ARBA" id="ARBA00022741"/>
    </source>
</evidence>
<feature type="domain" description="AIG1-type G" evidence="4">
    <location>
        <begin position="131"/>
        <end position="331"/>
    </location>
</feature>
<keyword evidence="3" id="KW-0342">GTP-binding</keyword>
<dbReference type="RefSeq" id="XP_008293040.1">
    <property type="nucleotide sequence ID" value="XM_008294818.1"/>
</dbReference>
<evidence type="ECO:0000256" key="3">
    <source>
        <dbReference type="ARBA" id="ARBA00023134"/>
    </source>
</evidence>
<proteinExistence type="inferred from homology"/>